<feature type="region of interest" description="Disordered" evidence="1">
    <location>
        <begin position="621"/>
        <end position="649"/>
    </location>
</feature>
<feature type="domain" description="NACHT" evidence="3">
    <location>
        <begin position="260"/>
        <end position="415"/>
    </location>
</feature>
<organism evidence="4 5">
    <name type="scientific">Reticulomyxa filosa</name>
    <dbReference type="NCBI Taxonomy" id="46433"/>
    <lineage>
        <taxon>Eukaryota</taxon>
        <taxon>Sar</taxon>
        <taxon>Rhizaria</taxon>
        <taxon>Retaria</taxon>
        <taxon>Foraminifera</taxon>
        <taxon>Monothalamids</taxon>
        <taxon>Reticulomyxidae</taxon>
        <taxon>Reticulomyxa</taxon>
    </lineage>
</organism>
<keyword evidence="5" id="KW-1185">Reference proteome</keyword>
<evidence type="ECO:0000259" key="3">
    <source>
        <dbReference type="Pfam" id="PF05729"/>
    </source>
</evidence>
<feature type="compositionally biased region" description="Basic and acidic residues" evidence="1">
    <location>
        <begin position="635"/>
        <end position="645"/>
    </location>
</feature>
<dbReference type="InterPro" id="IPR027417">
    <property type="entry name" value="P-loop_NTPase"/>
</dbReference>
<evidence type="ECO:0000313" key="5">
    <source>
        <dbReference type="Proteomes" id="UP000023152"/>
    </source>
</evidence>
<sequence>MTMKTVKKILSASTKIIHFSGYGVPNALAFENEEQFGIVQKLPFTQLDDRFFSLDKSLTLELIFISTSHSLANGQAFVQAGAKHVVCISPDDPILDKSVHVFIYQFYFNIVAGKTIQEAFDIGRQVLKTDFGNEKMGEKCWLLPEEKVHNVVLFPQTLTGNLNKCVPQTTTTTTTTTTIEWNKPHLRREDSLNVSTSMTINANDNDTCNGGKVSKLIDCSKKKGTHSFDRPSDLWIGRQVEMFELLESICDGLSKKKKCSVVMGEKGMGKSALVNQVFEYVWERRMFEGIVLIDVFKLWQEKKSQSIAEVISDQLREANMKISKCYTNKELVRELKGRRILLGIENIDSYYVPYSGQRMDECLYRLWQQKTISIVVTTSTNHFQKRYEYMPMLQLIPQRVIVLKPLSDSQMAQIFTLQIQKTHHKPILQQMGNDKIEKLARDCKGVPELVHYALFVCTQKDIAVDRYKVTNFTRVLIDNVAEYRQSLDKWQYFVPLHDIRPLLTPQQLQHKIQDKHAREFWVKKFQYNPIGDWPTIATFIQTKYKQRVGHKYYKLRPLDILSPLSLDFQFFVQDLFPDFAEEARVNFSSFLHHHHHHHHHHLSASSKENKEPKKTKGFLDWLKPTKPHASNQHIDTTDNHEDSNSKNEISTTYDRSSILNLPDTNDLKTCTDVDQKHTNDIIDNSHHFLRDSIAVEIFGLFIDYFNNLLDCILLPEIAPFYFRNDLTLIAGMIPIAKAFDYLCDKVSLHIYIYINNTLFFFFFINLLTLFCRFKETELEYQTWHFGSSLVLMFTQKMEHKEYLQIEQRKIQIHKQQGKAFFELINPDCDVPRSSLYDIVQDVEELQFLLHFKNNTTVDLIPRQQILELFGSYQ</sequence>
<protein>
    <recommendedName>
        <fullName evidence="3">NACHT domain-containing protein</fullName>
    </recommendedName>
</protein>
<dbReference type="OrthoDB" id="443688at2759"/>
<comment type="caution">
    <text evidence="4">The sequence shown here is derived from an EMBL/GenBank/DDBJ whole genome shotgun (WGS) entry which is preliminary data.</text>
</comment>
<dbReference type="InterPro" id="IPR007111">
    <property type="entry name" value="NACHT_NTPase"/>
</dbReference>
<name>X6NPA4_RETFI</name>
<evidence type="ECO:0000256" key="2">
    <source>
        <dbReference type="SAM" id="Phobius"/>
    </source>
</evidence>
<keyword evidence="2" id="KW-1133">Transmembrane helix</keyword>
<dbReference type="EMBL" id="ASPP01007398">
    <property type="protein sequence ID" value="ETO27202.1"/>
    <property type="molecule type" value="Genomic_DNA"/>
</dbReference>
<evidence type="ECO:0000313" key="4">
    <source>
        <dbReference type="EMBL" id="ETO27202.1"/>
    </source>
</evidence>
<gene>
    <name evidence="4" type="ORF">RFI_09927</name>
</gene>
<keyword evidence="2" id="KW-0472">Membrane</keyword>
<proteinExistence type="predicted"/>
<dbReference type="Gene3D" id="3.40.50.300">
    <property type="entry name" value="P-loop containing nucleotide triphosphate hydrolases"/>
    <property type="match status" value="1"/>
</dbReference>
<dbReference type="Proteomes" id="UP000023152">
    <property type="component" value="Unassembled WGS sequence"/>
</dbReference>
<reference evidence="4 5" key="1">
    <citation type="journal article" date="2013" name="Curr. Biol.">
        <title>The Genome of the Foraminiferan Reticulomyxa filosa.</title>
        <authorList>
            <person name="Glockner G."/>
            <person name="Hulsmann N."/>
            <person name="Schleicher M."/>
            <person name="Noegel A.A."/>
            <person name="Eichinger L."/>
            <person name="Gallinger C."/>
            <person name="Pawlowski J."/>
            <person name="Sierra R."/>
            <person name="Euteneuer U."/>
            <person name="Pillet L."/>
            <person name="Moustafa A."/>
            <person name="Platzer M."/>
            <person name="Groth M."/>
            <person name="Szafranski K."/>
            <person name="Schliwa M."/>
        </authorList>
    </citation>
    <scope>NUCLEOTIDE SEQUENCE [LARGE SCALE GENOMIC DNA]</scope>
</reference>
<feature type="transmembrane region" description="Helical" evidence="2">
    <location>
        <begin position="750"/>
        <end position="771"/>
    </location>
</feature>
<keyword evidence="2" id="KW-0812">Transmembrane</keyword>
<evidence type="ECO:0000256" key="1">
    <source>
        <dbReference type="SAM" id="MobiDB-lite"/>
    </source>
</evidence>
<dbReference type="Pfam" id="PF05729">
    <property type="entry name" value="NACHT"/>
    <property type="match status" value="1"/>
</dbReference>
<accession>X6NPA4</accession>
<dbReference type="SUPFAM" id="SSF52540">
    <property type="entry name" value="P-loop containing nucleoside triphosphate hydrolases"/>
    <property type="match status" value="1"/>
</dbReference>
<dbReference type="AlphaFoldDB" id="X6NPA4"/>